<feature type="signal peptide" evidence="4">
    <location>
        <begin position="1"/>
        <end position="26"/>
    </location>
</feature>
<accession>A0A2U3L2U3</accession>
<dbReference type="SUPFAM" id="SSF49299">
    <property type="entry name" value="PKD domain"/>
    <property type="match status" value="1"/>
</dbReference>
<evidence type="ECO:0000313" key="6">
    <source>
        <dbReference type="EMBL" id="SPF46109.1"/>
    </source>
</evidence>
<feature type="domain" description="PKD" evidence="5">
    <location>
        <begin position="769"/>
        <end position="820"/>
    </location>
</feature>
<dbReference type="InterPro" id="IPR017853">
    <property type="entry name" value="GH"/>
</dbReference>
<keyword evidence="3" id="KW-0326">Glycosidase</keyword>
<dbReference type="PROSITE" id="PS50093">
    <property type="entry name" value="PKD"/>
    <property type="match status" value="1"/>
</dbReference>
<gene>
    <name evidence="6" type="ORF">SBA1_630058</name>
</gene>
<evidence type="ECO:0000256" key="2">
    <source>
        <dbReference type="ARBA" id="ARBA00022801"/>
    </source>
</evidence>
<dbReference type="Pfam" id="PF02065">
    <property type="entry name" value="Melibiase"/>
    <property type="match status" value="1"/>
</dbReference>
<reference evidence="7" key="1">
    <citation type="submission" date="2018-02" db="EMBL/GenBank/DDBJ databases">
        <authorList>
            <person name="Hausmann B."/>
        </authorList>
    </citation>
    <scope>NUCLEOTIDE SEQUENCE [LARGE SCALE GENOMIC DNA]</scope>
    <source>
        <strain evidence="7">Peat soil MAG SbA1</strain>
    </source>
</reference>
<dbReference type="SUPFAM" id="SSF51445">
    <property type="entry name" value="(Trans)glycosidases"/>
    <property type="match status" value="1"/>
</dbReference>
<dbReference type="InterPro" id="IPR013785">
    <property type="entry name" value="Aldolase_TIM"/>
</dbReference>
<evidence type="ECO:0000256" key="4">
    <source>
        <dbReference type="SAM" id="SignalP"/>
    </source>
</evidence>
<evidence type="ECO:0000256" key="3">
    <source>
        <dbReference type="ARBA" id="ARBA00023295"/>
    </source>
</evidence>
<keyword evidence="4" id="KW-0732">Signal</keyword>
<dbReference type="PANTHER" id="PTHR11452:SF75">
    <property type="entry name" value="ALPHA-GALACTOSIDASE MEL1"/>
    <property type="match status" value="1"/>
</dbReference>
<evidence type="ECO:0000259" key="5">
    <source>
        <dbReference type="PROSITE" id="PS50093"/>
    </source>
</evidence>
<sequence>MIAQRWHKLVFSASLAVITLSISAVCQTASSLQNKWLAVSVRRSDGSFEVRAEGLRDPVLSARVGAETNHKWIFSNEYSKHEVSESDFHDALGEGRQVTVSFIGVKGKPNLRYVLQLYNDRPYGGVKVQIENTEGQPLKIQSIRMIDAVGSPRVNLGGPEDADRVLSDSYSEDRPPLQIFDLGKAPVYLGRDEYGRDLSNLHLAVGSQLIYNRQSKVSLLLAALSSDRWLTIMHLRTASPGTAHISSYTVDSTGTTEIMKKESIRDDPASDQIELSVPLPPGKTISSEKLTFSVSKDYHAQLENYGEAIRLLNKARIPATAPWGWWSWTAYYFGLSQGTAVTNAEWLSEHFKDLGFDYFHIDEGYAYDDGEFLTPNATSWPDGLQSFGRHVCHLGLKFGMWVAPFRVGQKAWVYEKHKDWLVHNSQGKPIQIGFIDSSRGPIYVLDPTHPGAQEYLRRTFEILSRDWGARYFKLDFMDDTAIEGYRYRPDVTALGAQRMGLQIIRDAVGDDVLLDKDGSPMLNAVGLTELGRISADTGHSFAGTKEDAVGIAARYYMNNNFYAADPDAFTVARQLITDQIWRQSKTPLTLDEAEVSITLAAIAGGMFELGDDLPTLAADPDRVNLVRNRDLLEMVRLRRAAKPLDLMTYLPEDEQPSVFLLHEDKRQSMLVVFNWTESFRSHEFTVSELGMKENDSLVASDVLHQDRSVNFAQGTLRINDQTPHSVRVIKIVDNSIAPSNPVVKLEAPSHAQLGVPVHVSCVVDTSSVPVLAYNWDFGDGVSSQGPSADHAYTRNGVYKILLKVEGINAVSATQATSITILGTTQTTYDAEHSRRYKER</sequence>
<keyword evidence="2 6" id="KW-0378">Hydrolase</keyword>
<dbReference type="InterPro" id="IPR013783">
    <property type="entry name" value="Ig-like_fold"/>
</dbReference>
<name>A0A2U3L2U3_9BACT</name>
<dbReference type="InterPro" id="IPR002241">
    <property type="entry name" value="Glyco_hydro_27"/>
</dbReference>
<organism evidence="6 7">
    <name type="scientific">Candidatus Sulfotelmatobacter kueseliae</name>
    <dbReference type="NCBI Taxonomy" id="2042962"/>
    <lineage>
        <taxon>Bacteria</taxon>
        <taxon>Pseudomonadati</taxon>
        <taxon>Acidobacteriota</taxon>
        <taxon>Terriglobia</taxon>
        <taxon>Terriglobales</taxon>
        <taxon>Candidatus Korobacteraceae</taxon>
        <taxon>Candidatus Sulfotelmatobacter</taxon>
    </lineage>
</organism>
<protein>
    <submittedName>
        <fullName evidence="6">Glycoside hydrolase/PKD</fullName>
    </submittedName>
</protein>
<comment type="similarity">
    <text evidence="1">Belongs to the glycosyl hydrolase 27 family.</text>
</comment>
<evidence type="ECO:0000313" key="7">
    <source>
        <dbReference type="Proteomes" id="UP000238701"/>
    </source>
</evidence>
<dbReference type="Proteomes" id="UP000238701">
    <property type="component" value="Unassembled WGS sequence"/>
</dbReference>
<dbReference type="SMART" id="SM00089">
    <property type="entry name" value="PKD"/>
    <property type="match status" value="1"/>
</dbReference>
<dbReference type="AlphaFoldDB" id="A0A2U3L2U3"/>
<dbReference type="GO" id="GO:0016052">
    <property type="term" value="P:carbohydrate catabolic process"/>
    <property type="evidence" value="ECO:0007669"/>
    <property type="project" value="InterPro"/>
</dbReference>
<dbReference type="Gene3D" id="3.20.20.70">
    <property type="entry name" value="Aldolase class I"/>
    <property type="match status" value="1"/>
</dbReference>
<dbReference type="OrthoDB" id="9758822at2"/>
<dbReference type="Pfam" id="PF18911">
    <property type="entry name" value="PKD_4"/>
    <property type="match status" value="1"/>
</dbReference>
<dbReference type="PANTHER" id="PTHR11452">
    <property type="entry name" value="ALPHA-GALACTOSIDASE/ALPHA-N-ACETYLGALACTOSAMINIDASE"/>
    <property type="match status" value="1"/>
</dbReference>
<dbReference type="GO" id="GO:0004557">
    <property type="term" value="F:alpha-galactosidase activity"/>
    <property type="evidence" value="ECO:0007669"/>
    <property type="project" value="InterPro"/>
</dbReference>
<dbReference type="InterPro" id="IPR000601">
    <property type="entry name" value="PKD_dom"/>
</dbReference>
<dbReference type="EMBL" id="OMOD01000159">
    <property type="protein sequence ID" value="SPF46109.1"/>
    <property type="molecule type" value="Genomic_DNA"/>
</dbReference>
<dbReference type="InterPro" id="IPR002252">
    <property type="entry name" value="Glyco_hydro_36"/>
</dbReference>
<evidence type="ECO:0000256" key="1">
    <source>
        <dbReference type="ARBA" id="ARBA00009743"/>
    </source>
</evidence>
<proteinExistence type="inferred from homology"/>
<dbReference type="InterPro" id="IPR035986">
    <property type="entry name" value="PKD_dom_sf"/>
</dbReference>
<dbReference type="Gene3D" id="2.60.40.10">
    <property type="entry name" value="Immunoglobulins"/>
    <property type="match status" value="1"/>
</dbReference>
<feature type="chain" id="PRO_5015403397" evidence="4">
    <location>
        <begin position="27"/>
        <end position="839"/>
    </location>
</feature>
<dbReference type="InterPro" id="IPR022409">
    <property type="entry name" value="PKD/Chitinase_dom"/>
</dbReference>
<dbReference type="CDD" id="cd00146">
    <property type="entry name" value="PKD"/>
    <property type="match status" value="1"/>
</dbReference>
<dbReference type="CDD" id="cd14791">
    <property type="entry name" value="GH36"/>
    <property type="match status" value="1"/>
</dbReference>